<keyword evidence="3" id="KW-0677">Repeat</keyword>
<proteinExistence type="predicted"/>
<evidence type="ECO:0000256" key="5">
    <source>
        <dbReference type="ARBA" id="ARBA00022989"/>
    </source>
</evidence>
<dbReference type="PROSITE" id="PS00232">
    <property type="entry name" value="CADHERIN_1"/>
    <property type="match status" value="1"/>
</dbReference>
<dbReference type="SUPFAM" id="SSF49313">
    <property type="entry name" value="Cadherin-like"/>
    <property type="match status" value="3"/>
</dbReference>
<dbReference type="PRINTS" id="PR00205">
    <property type="entry name" value="CADHERIN"/>
</dbReference>
<reference evidence="9 10" key="1">
    <citation type="submission" date="2018-11" db="EMBL/GenBank/DDBJ databases">
        <authorList>
            <consortium name="Pathogen Informatics"/>
        </authorList>
    </citation>
    <scope>NUCLEOTIDE SEQUENCE [LARGE SCALE GENOMIC DNA]</scope>
</reference>
<dbReference type="PANTHER" id="PTHR24026:SF125">
    <property type="entry name" value="FAT-LIKE CADHERIN-RELATED TUMOR SUPPRESSOR HOMOLOG"/>
    <property type="match status" value="1"/>
</dbReference>
<evidence type="ECO:0000256" key="6">
    <source>
        <dbReference type="ARBA" id="ARBA00023136"/>
    </source>
</evidence>
<evidence type="ECO:0000256" key="3">
    <source>
        <dbReference type="ARBA" id="ARBA00022737"/>
    </source>
</evidence>
<accession>A0A3P7J857</accession>
<feature type="non-terminal residue" evidence="9">
    <location>
        <position position="1"/>
    </location>
</feature>
<evidence type="ECO:0000313" key="10">
    <source>
        <dbReference type="Proteomes" id="UP000270094"/>
    </source>
</evidence>
<evidence type="ECO:0000256" key="2">
    <source>
        <dbReference type="ARBA" id="ARBA00022692"/>
    </source>
</evidence>
<evidence type="ECO:0000313" key="9">
    <source>
        <dbReference type="EMBL" id="VDM81640.1"/>
    </source>
</evidence>
<sequence>QVGFTIAKIEAVDPDGDPIWWSIEGGNVNKTFALKPDICREIRAIIFARQGTLTNYVTLTVTVTDDNDNAPRFVHKDYSVTLPLRSPVGYSVVTLLAHDADSGENGMVKYSIISGEWIEWMAKSAYILTIISFEPKETLVTQIMQILIPIPGNEHGFFSLDPVLGVVRLAKPLPQEHTESILTVRATDGGKYPLSDTANVRIQTDAYDGHGFRFTRELYQRTVRDTTALGTVLLVVSTQPNGVLIKMSNTNQHSPIFKKQVYRGLVRENSLSGSSVLLEDNSPLLVAATDKDAGPNALIGYRLLNPNEPYF</sequence>
<keyword evidence="6" id="KW-0472">Membrane</keyword>
<feature type="domain" description="Cadherin" evidence="8">
    <location>
        <begin position="74"/>
        <end position="214"/>
    </location>
</feature>
<dbReference type="InterPro" id="IPR002126">
    <property type="entry name" value="Cadherin-like_dom"/>
</dbReference>
<dbReference type="SMART" id="SM00112">
    <property type="entry name" value="CA"/>
    <property type="match status" value="2"/>
</dbReference>
<evidence type="ECO:0000256" key="4">
    <source>
        <dbReference type="ARBA" id="ARBA00022837"/>
    </source>
</evidence>
<evidence type="ECO:0000256" key="1">
    <source>
        <dbReference type="ARBA" id="ARBA00004370"/>
    </source>
</evidence>
<dbReference type="Gene3D" id="2.60.40.60">
    <property type="entry name" value="Cadherins"/>
    <property type="match status" value="2"/>
</dbReference>
<feature type="domain" description="Cadherin" evidence="8">
    <location>
        <begin position="4"/>
        <end position="73"/>
    </location>
</feature>
<gene>
    <name evidence="9" type="ORF">SVUK_LOCUS16638</name>
</gene>
<evidence type="ECO:0000256" key="7">
    <source>
        <dbReference type="PROSITE-ProRule" id="PRU00043"/>
    </source>
</evidence>
<dbReference type="Proteomes" id="UP000270094">
    <property type="component" value="Unassembled WGS sequence"/>
</dbReference>
<dbReference type="CDD" id="cd11304">
    <property type="entry name" value="Cadherin_repeat"/>
    <property type="match status" value="3"/>
</dbReference>
<dbReference type="EMBL" id="UYYB01113879">
    <property type="protein sequence ID" value="VDM81640.1"/>
    <property type="molecule type" value="Genomic_DNA"/>
</dbReference>
<dbReference type="GO" id="GO:0007156">
    <property type="term" value="P:homophilic cell adhesion via plasma membrane adhesion molecules"/>
    <property type="evidence" value="ECO:0007669"/>
    <property type="project" value="InterPro"/>
</dbReference>
<comment type="subcellular location">
    <subcellularLocation>
        <location evidence="1">Membrane</location>
    </subcellularLocation>
</comment>
<dbReference type="OrthoDB" id="6252479at2759"/>
<evidence type="ECO:0000259" key="8">
    <source>
        <dbReference type="PROSITE" id="PS50268"/>
    </source>
</evidence>
<organism evidence="9 10">
    <name type="scientific">Strongylus vulgaris</name>
    <name type="common">Blood worm</name>
    <dbReference type="NCBI Taxonomy" id="40348"/>
    <lineage>
        <taxon>Eukaryota</taxon>
        <taxon>Metazoa</taxon>
        <taxon>Ecdysozoa</taxon>
        <taxon>Nematoda</taxon>
        <taxon>Chromadorea</taxon>
        <taxon>Rhabditida</taxon>
        <taxon>Rhabditina</taxon>
        <taxon>Rhabditomorpha</taxon>
        <taxon>Strongyloidea</taxon>
        <taxon>Strongylidae</taxon>
        <taxon>Strongylus</taxon>
    </lineage>
</organism>
<dbReference type="GO" id="GO:0005886">
    <property type="term" value="C:plasma membrane"/>
    <property type="evidence" value="ECO:0007669"/>
    <property type="project" value="InterPro"/>
</dbReference>
<dbReference type="InterPro" id="IPR015919">
    <property type="entry name" value="Cadherin-like_sf"/>
</dbReference>
<feature type="non-terminal residue" evidence="9">
    <location>
        <position position="311"/>
    </location>
</feature>
<keyword evidence="5" id="KW-1133">Transmembrane helix</keyword>
<keyword evidence="4 7" id="KW-0106">Calcium</keyword>
<dbReference type="AlphaFoldDB" id="A0A3P7J857"/>
<dbReference type="PANTHER" id="PTHR24026">
    <property type="entry name" value="FAT ATYPICAL CADHERIN-RELATED"/>
    <property type="match status" value="1"/>
</dbReference>
<dbReference type="GO" id="GO:0005509">
    <property type="term" value="F:calcium ion binding"/>
    <property type="evidence" value="ECO:0007669"/>
    <property type="project" value="UniProtKB-UniRule"/>
</dbReference>
<keyword evidence="2" id="KW-0812">Transmembrane</keyword>
<dbReference type="PROSITE" id="PS50268">
    <property type="entry name" value="CADHERIN_2"/>
    <property type="match status" value="2"/>
</dbReference>
<dbReference type="InterPro" id="IPR020894">
    <property type="entry name" value="Cadherin_CS"/>
</dbReference>
<keyword evidence="10" id="KW-1185">Reference proteome</keyword>
<name>A0A3P7J857_STRVU</name>
<protein>
    <recommendedName>
        <fullName evidence="8">Cadherin domain-containing protein</fullName>
    </recommendedName>
</protein>